<reference evidence="1 2" key="1">
    <citation type="journal article" date="2014" name="Genome Announc.">
        <title>Draft Genome Sequence of Streptomyces roseochromogenes subsp. oscitans DS 12.976, Producer of the Aminocoumarin Antibiotic Clorobiocin.</title>
        <authorList>
            <person name="Ruckert C."/>
            <person name="Kalinowski J."/>
            <person name="Heide L."/>
            <person name="Apel A.K."/>
        </authorList>
    </citation>
    <scope>NUCLEOTIDE SEQUENCE [LARGE SCALE GENOMIC DNA]</scope>
    <source>
        <strain evidence="1 2">DS 12.976</strain>
    </source>
</reference>
<gene>
    <name evidence="1" type="ORF">M878_01970</name>
</gene>
<protein>
    <recommendedName>
        <fullName evidence="3">Ricin B lectin domain-containing protein</fullName>
    </recommendedName>
</protein>
<dbReference type="RefSeq" id="WP_023544427.1">
    <property type="nucleotide sequence ID" value="NZ_CM002285.1"/>
</dbReference>
<evidence type="ECO:0008006" key="3">
    <source>
        <dbReference type="Google" id="ProtNLM"/>
    </source>
</evidence>
<accession>V6KYF0</accession>
<name>V6KYF0_STRRC</name>
<evidence type="ECO:0000313" key="2">
    <source>
        <dbReference type="Proteomes" id="UP000017984"/>
    </source>
</evidence>
<dbReference type="EMBL" id="AWQX01000009">
    <property type="protein sequence ID" value="EST36476.1"/>
    <property type="molecule type" value="Genomic_DNA"/>
</dbReference>
<dbReference type="OrthoDB" id="3909050at2"/>
<comment type="caution">
    <text evidence="1">The sequence shown here is derived from an EMBL/GenBank/DDBJ whole genome shotgun (WGS) entry which is preliminary data.</text>
</comment>
<dbReference type="PATRIC" id="fig|1352936.5.peg.439"/>
<organism evidence="1 2">
    <name type="scientific">Streptomyces roseochromogenus subsp. oscitans DS 12.976</name>
    <dbReference type="NCBI Taxonomy" id="1352936"/>
    <lineage>
        <taxon>Bacteria</taxon>
        <taxon>Bacillati</taxon>
        <taxon>Actinomycetota</taxon>
        <taxon>Actinomycetes</taxon>
        <taxon>Kitasatosporales</taxon>
        <taxon>Streptomycetaceae</taxon>
        <taxon>Streptomyces</taxon>
    </lineage>
</organism>
<dbReference type="HOGENOM" id="CLU_3066815_0_0_11"/>
<dbReference type="AlphaFoldDB" id="V6KYF0"/>
<sequence length="53" mass="5875">MDVFESDHAGPGTHTVLFNCEDPNSKNDGTGHCWQAQPYADGSLRFRNEATHL</sequence>
<evidence type="ECO:0000313" key="1">
    <source>
        <dbReference type="EMBL" id="EST36476.1"/>
    </source>
</evidence>
<proteinExistence type="predicted"/>
<keyword evidence="2" id="KW-1185">Reference proteome</keyword>
<dbReference type="Proteomes" id="UP000017984">
    <property type="component" value="Chromosome"/>
</dbReference>